<proteinExistence type="predicted"/>
<evidence type="ECO:0000256" key="4">
    <source>
        <dbReference type="ARBA" id="ARBA00023163"/>
    </source>
</evidence>
<dbReference type="AlphaFoldDB" id="A0A7J7ML51"/>
<keyword evidence="2" id="KW-0805">Transcription regulation</keyword>
<dbReference type="GO" id="GO:0005634">
    <property type="term" value="C:nucleus"/>
    <property type="evidence" value="ECO:0007669"/>
    <property type="project" value="UniProtKB-SubCell"/>
</dbReference>
<feature type="region of interest" description="Disordered" evidence="6">
    <location>
        <begin position="299"/>
        <end position="341"/>
    </location>
</feature>
<dbReference type="OrthoDB" id="693960at2759"/>
<evidence type="ECO:0000256" key="5">
    <source>
        <dbReference type="ARBA" id="ARBA00023242"/>
    </source>
</evidence>
<dbReference type="PROSITE" id="PS50811">
    <property type="entry name" value="WRKY"/>
    <property type="match status" value="1"/>
</dbReference>
<feature type="domain" description="WRKY" evidence="7">
    <location>
        <begin position="171"/>
        <end position="236"/>
    </location>
</feature>
<accession>A0A7J7ML51</accession>
<feature type="compositionally biased region" description="Low complexity" evidence="6">
    <location>
        <begin position="303"/>
        <end position="320"/>
    </location>
</feature>
<dbReference type="PANTHER" id="PTHR31221">
    <property type="entry name" value="WRKY TRANSCRIPTION FACTOR PROTEIN 1-RELATED"/>
    <property type="match status" value="1"/>
</dbReference>
<dbReference type="SMART" id="SM00774">
    <property type="entry name" value="WRKY"/>
    <property type="match status" value="1"/>
</dbReference>
<dbReference type="SUPFAM" id="SSF118290">
    <property type="entry name" value="WRKY DNA-binding domain"/>
    <property type="match status" value="1"/>
</dbReference>
<organism evidence="8 9">
    <name type="scientific">Kingdonia uniflora</name>
    <dbReference type="NCBI Taxonomy" id="39325"/>
    <lineage>
        <taxon>Eukaryota</taxon>
        <taxon>Viridiplantae</taxon>
        <taxon>Streptophyta</taxon>
        <taxon>Embryophyta</taxon>
        <taxon>Tracheophyta</taxon>
        <taxon>Spermatophyta</taxon>
        <taxon>Magnoliopsida</taxon>
        <taxon>Ranunculales</taxon>
        <taxon>Circaeasteraceae</taxon>
        <taxon>Kingdonia</taxon>
    </lineage>
</organism>
<evidence type="ECO:0000313" key="9">
    <source>
        <dbReference type="Proteomes" id="UP000541444"/>
    </source>
</evidence>
<dbReference type="Proteomes" id="UP000541444">
    <property type="component" value="Unassembled WGS sequence"/>
</dbReference>
<sequence length="341" mass="37335">MMENKQITTTTMGAASGENSLSTSMGISVSASTTFPDHVSTNFSLSTIFEMPSYDGGDNNKGGSLGFMDLLGIQDYSPTIFDLLHQQPTTTSEIVNLPATPNSCSISSSSNEEQVGKDNISSNKGLDEEDDQEKSGGGATTTTTNKKQQLKPKKKNQKRAREPRFAFMTKSTIDHLEDGYRWRKYGQKAVKNSPYPRSYYRCTTATCGVKKRVERSSDDPTIVVTTYEGQHTHASPVMPRGSSVGMIPQDSTNFGGAFGTPSSFTMPTAAQMAHVHYQQQQQQQQQNSQAYFQSLQSSLNFNPSASPSRRFSSSSPQASSLLRDHGLLEDIVPSDIRKEES</sequence>
<comment type="caution">
    <text evidence="8">The sequence shown here is derived from an EMBL/GenBank/DDBJ whole genome shotgun (WGS) entry which is preliminary data.</text>
</comment>
<reference evidence="8 9" key="1">
    <citation type="journal article" date="2020" name="IScience">
        <title>Genome Sequencing of the Endangered Kingdonia uniflora (Circaeasteraceae, Ranunculales) Reveals Potential Mechanisms of Evolutionary Specialization.</title>
        <authorList>
            <person name="Sun Y."/>
            <person name="Deng T."/>
            <person name="Zhang A."/>
            <person name="Moore M.J."/>
            <person name="Landis J.B."/>
            <person name="Lin N."/>
            <person name="Zhang H."/>
            <person name="Zhang X."/>
            <person name="Huang J."/>
            <person name="Zhang X."/>
            <person name="Sun H."/>
            <person name="Wang H."/>
        </authorList>
    </citation>
    <scope>NUCLEOTIDE SEQUENCE [LARGE SCALE GENOMIC DNA]</scope>
    <source>
        <strain evidence="8">TB1705</strain>
        <tissue evidence="8">Leaf</tissue>
    </source>
</reference>
<dbReference type="FunFam" id="2.20.25.80:FF:000003">
    <property type="entry name" value="WRKY transcription factor 57"/>
    <property type="match status" value="1"/>
</dbReference>
<dbReference type="GO" id="GO:0003700">
    <property type="term" value="F:DNA-binding transcription factor activity"/>
    <property type="evidence" value="ECO:0007669"/>
    <property type="project" value="InterPro"/>
</dbReference>
<dbReference type="PANTHER" id="PTHR31221:SF378">
    <property type="entry name" value="WRKY TRANSCRIPTION FACTOR 23-RELATED"/>
    <property type="match status" value="1"/>
</dbReference>
<evidence type="ECO:0000313" key="8">
    <source>
        <dbReference type="EMBL" id="KAF6155655.1"/>
    </source>
</evidence>
<name>A0A7J7ML51_9MAGN</name>
<evidence type="ECO:0000256" key="3">
    <source>
        <dbReference type="ARBA" id="ARBA00023125"/>
    </source>
</evidence>
<keyword evidence="5" id="KW-0539">Nucleus</keyword>
<evidence type="ECO:0000259" key="7">
    <source>
        <dbReference type="PROSITE" id="PS50811"/>
    </source>
</evidence>
<dbReference type="InterPro" id="IPR036576">
    <property type="entry name" value="WRKY_dom_sf"/>
</dbReference>
<keyword evidence="9" id="KW-1185">Reference proteome</keyword>
<comment type="subcellular location">
    <subcellularLocation>
        <location evidence="1">Nucleus</location>
    </subcellularLocation>
</comment>
<evidence type="ECO:0000256" key="6">
    <source>
        <dbReference type="SAM" id="MobiDB-lite"/>
    </source>
</evidence>
<dbReference type="EMBL" id="JACGCM010001408">
    <property type="protein sequence ID" value="KAF6155655.1"/>
    <property type="molecule type" value="Genomic_DNA"/>
</dbReference>
<dbReference type="Pfam" id="PF03106">
    <property type="entry name" value="WRKY"/>
    <property type="match status" value="1"/>
</dbReference>
<keyword evidence="3" id="KW-0238">DNA-binding</keyword>
<evidence type="ECO:0000256" key="1">
    <source>
        <dbReference type="ARBA" id="ARBA00004123"/>
    </source>
</evidence>
<evidence type="ECO:0000256" key="2">
    <source>
        <dbReference type="ARBA" id="ARBA00023015"/>
    </source>
</evidence>
<dbReference type="GO" id="GO:0043565">
    <property type="term" value="F:sequence-specific DNA binding"/>
    <property type="evidence" value="ECO:0007669"/>
    <property type="project" value="InterPro"/>
</dbReference>
<dbReference type="InterPro" id="IPR003657">
    <property type="entry name" value="WRKY_dom"/>
</dbReference>
<protein>
    <recommendedName>
        <fullName evidence="7">WRKY domain-containing protein</fullName>
    </recommendedName>
</protein>
<feature type="region of interest" description="Disordered" evidence="6">
    <location>
        <begin position="103"/>
        <end position="164"/>
    </location>
</feature>
<feature type="compositionally biased region" description="Basic residues" evidence="6">
    <location>
        <begin position="148"/>
        <end position="158"/>
    </location>
</feature>
<dbReference type="InterPro" id="IPR044810">
    <property type="entry name" value="WRKY_plant"/>
</dbReference>
<dbReference type="Gene3D" id="2.20.25.80">
    <property type="entry name" value="WRKY domain"/>
    <property type="match status" value="1"/>
</dbReference>
<gene>
    <name evidence="8" type="ORF">GIB67_022013</name>
</gene>
<keyword evidence="4" id="KW-0804">Transcription</keyword>